<gene>
    <name evidence="5" type="ORF">GGQ68_004590</name>
</gene>
<reference evidence="5 6" key="1">
    <citation type="submission" date="2020-08" db="EMBL/GenBank/DDBJ databases">
        <title>Genomic Encyclopedia of Type Strains, Phase IV (KMG-IV): sequencing the most valuable type-strain genomes for metagenomic binning, comparative biology and taxonomic classification.</title>
        <authorList>
            <person name="Goeker M."/>
        </authorList>
    </citation>
    <scope>NUCLEOTIDE SEQUENCE [LARGE SCALE GENOMIC DNA]</scope>
    <source>
        <strain evidence="5 6">DSM 102235</strain>
    </source>
</reference>
<dbReference type="SFLD" id="SFLDS00003">
    <property type="entry name" value="Haloacid_Dehalogenase"/>
    <property type="match status" value="1"/>
</dbReference>
<evidence type="ECO:0000256" key="2">
    <source>
        <dbReference type="ARBA" id="ARBA00004818"/>
    </source>
</evidence>
<dbReference type="SUPFAM" id="SSF56784">
    <property type="entry name" value="HAD-like"/>
    <property type="match status" value="1"/>
</dbReference>
<sequence length="227" mass="24047">MTPCVIFDLDGTLADTSTDLVAAANVCFDAMELSEAERRLARLDPVSDAGVAVRGGRRMLSTGLERAGRLSDELIDAWYQPLLDAYAGALDVHTVMYPGAVEAVERLRRDGYAVGICTNKPAAMAEQLMRSLGVRDLFGSLIGADTLPTRKPDVAPFWAAVDGCGGSRGASLLVGDSDTDHKTARNAGVPSLLVTFSPEGDGVKALEPDATIDHFDELAEAVRRLIG</sequence>
<dbReference type="InterPro" id="IPR023214">
    <property type="entry name" value="HAD_sf"/>
</dbReference>
<evidence type="ECO:0000256" key="4">
    <source>
        <dbReference type="ARBA" id="ARBA00013078"/>
    </source>
</evidence>
<keyword evidence="6" id="KW-1185">Reference proteome</keyword>
<keyword evidence="5" id="KW-0378">Hydrolase</keyword>
<comment type="catalytic activity">
    <reaction evidence="1">
        <text>2-phosphoglycolate + H2O = glycolate + phosphate</text>
        <dbReference type="Rhea" id="RHEA:14369"/>
        <dbReference type="ChEBI" id="CHEBI:15377"/>
        <dbReference type="ChEBI" id="CHEBI:29805"/>
        <dbReference type="ChEBI" id="CHEBI:43474"/>
        <dbReference type="ChEBI" id="CHEBI:58033"/>
        <dbReference type="EC" id="3.1.3.18"/>
    </reaction>
</comment>
<dbReference type="GO" id="GO:0008967">
    <property type="term" value="F:phosphoglycolate phosphatase activity"/>
    <property type="evidence" value="ECO:0007669"/>
    <property type="project" value="UniProtKB-EC"/>
</dbReference>
<protein>
    <recommendedName>
        <fullName evidence="4">phosphoglycolate phosphatase</fullName>
        <ecNumber evidence="4">3.1.3.18</ecNumber>
    </recommendedName>
</protein>
<dbReference type="InterPro" id="IPR036412">
    <property type="entry name" value="HAD-like_sf"/>
</dbReference>
<dbReference type="PRINTS" id="PR00413">
    <property type="entry name" value="HADHALOGNASE"/>
</dbReference>
<dbReference type="Pfam" id="PF00702">
    <property type="entry name" value="Hydrolase"/>
    <property type="match status" value="1"/>
</dbReference>
<dbReference type="InterPro" id="IPR023198">
    <property type="entry name" value="PGP-like_dom2"/>
</dbReference>
<dbReference type="Gene3D" id="1.10.150.240">
    <property type="entry name" value="Putative phosphatase, domain 2"/>
    <property type="match status" value="1"/>
</dbReference>
<dbReference type="SFLD" id="SFLDG01129">
    <property type="entry name" value="C1.5:_HAD__Beta-PGM__Phosphata"/>
    <property type="match status" value="1"/>
</dbReference>
<comment type="pathway">
    <text evidence="2">Organic acid metabolism; glycolate biosynthesis; glycolate from 2-phosphoglycolate: step 1/1.</text>
</comment>
<evidence type="ECO:0000256" key="3">
    <source>
        <dbReference type="ARBA" id="ARBA00006171"/>
    </source>
</evidence>
<evidence type="ECO:0000313" key="6">
    <source>
        <dbReference type="Proteomes" id="UP000541426"/>
    </source>
</evidence>
<organism evidence="5 6">
    <name type="scientific">Sagittula marina</name>
    <dbReference type="NCBI Taxonomy" id="943940"/>
    <lineage>
        <taxon>Bacteria</taxon>
        <taxon>Pseudomonadati</taxon>
        <taxon>Pseudomonadota</taxon>
        <taxon>Alphaproteobacteria</taxon>
        <taxon>Rhodobacterales</taxon>
        <taxon>Roseobacteraceae</taxon>
        <taxon>Sagittula</taxon>
    </lineage>
</organism>
<dbReference type="PANTHER" id="PTHR43434">
    <property type="entry name" value="PHOSPHOGLYCOLATE PHOSPHATASE"/>
    <property type="match status" value="1"/>
</dbReference>
<dbReference type="GO" id="GO:0005829">
    <property type="term" value="C:cytosol"/>
    <property type="evidence" value="ECO:0007669"/>
    <property type="project" value="TreeGrafter"/>
</dbReference>
<dbReference type="GO" id="GO:0006281">
    <property type="term" value="P:DNA repair"/>
    <property type="evidence" value="ECO:0007669"/>
    <property type="project" value="TreeGrafter"/>
</dbReference>
<dbReference type="EC" id="3.1.3.18" evidence="4"/>
<name>A0A7W6GWA5_9RHOB</name>
<dbReference type="AlphaFoldDB" id="A0A7W6GWA5"/>
<comment type="similarity">
    <text evidence="3">Belongs to the HAD-like hydrolase superfamily. CbbY/CbbZ/Gph/YieH family.</text>
</comment>
<proteinExistence type="inferred from homology"/>
<dbReference type="RefSeq" id="WP_183969909.1">
    <property type="nucleotide sequence ID" value="NZ_BAABBZ010000016.1"/>
</dbReference>
<comment type="caution">
    <text evidence="5">The sequence shown here is derived from an EMBL/GenBank/DDBJ whole genome shotgun (WGS) entry which is preliminary data.</text>
</comment>
<accession>A0A7W6GWA5</accession>
<evidence type="ECO:0000256" key="1">
    <source>
        <dbReference type="ARBA" id="ARBA00000830"/>
    </source>
</evidence>
<dbReference type="InterPro" id="IPR006439">
    <property type="entry name" value="HAD-SF_hydro_IA"/>
</dbReference>
<dbReference type="Proteomes" id="UP000541426">
    <property type="component" value="Unassembled WGS sequence"/>
</dbReference>
<evidence type="ECO:0000313" key="5">
    <source>
        <dbReference type="EMBL" id="MBB3988234.1"/>
    </source>
</evidence>
<dbReference type="PANTHER" id="PTHR43434:SF1">
    <property type="entry name" value="PHOSPHOGLYCOLATE PHOSPHATASE"/>
    <property type="match status" value="1"/>
</dbReference>
<dbReference type="NCBIfam" id="TIGR01549">
    <property type="entry name" value="HAD-SF-IA-v1"/>
    <property type="match status" value="1"/>
</dbReference>
<dbReference type="InterPro" id="IPR050155">
    <property type="entry name" value="HAD-like_hydrolase_sf"/>
</dbReference>
<dbReference type="Gene3D" id="3.40.50.1000">
    <property type="entry name" value="HAD superfamily/HAD-like"/>
    <property type="match status" value="1"/>
</dbReference>
<dbReference type="EMBL" id="JACIEJ010000017">
    <property type="protein sequence ID" value="MBB3988234.1"/>
    <property type="molecule type" value="Genomic_DNA"/>
</dbReference>